<keyword evidence="1" id="KW-0472">Membrane</keyword>
<accession>A0ABQ4FEF9</accession>
<sequence>MELLEEIVSGPAPACGHRDRLRHMARRALRNVRLRLAAVVLPLAAVLLAVSWLVPGAAGLGPAPASAALDIRREGGHYVVMVRDLFADPATYQRELRQRGLDVEVRIVPTAATSVGRPLYFDGTRDHSAITTIEAPGECVRFAGCPIGFRIPVGFHGHAIVLIGRAARPGERYGILEAVDAEGEPFHCVDYVNKTVAEVLPLLRERGVRAKFTSYVTKSARPSAPASWYVYEGVMVADGQALMLVNPTPNPQPRPRDAFCPERR</sequence>
<reference evidence="2 3" key="1">
    <citation type="submission" date="2021-01" db="EMBL/GenBank/DDBJ databases">
        <title>Whole genome shotgun sequence of Microbispora amethystogenes NBRC 101907.</title>
        <authorList>
            <person name="Komaki H."/>
            <person name="Tamura T."/>
        </authorList>
    </citation>
    <scope>NUCLEOTIDE SEQUENCE [LARGE SCALE GENOMIC DNA]</scope>
    <source>
        <strain evidence="2 3">NBRC 101907</strain>
    </source>
</reference>
<evidence type="ECO:0000256" key="1">
    <source>
        <dbReference type="SAM" id="Phobius"/>
    </source>
</evidence>
<comment type="caution">
    <text evidence="2">The sequence shown here is derived from an EMBL/GenBank/DDBJ whole genome shotgun (WGS) entry which is preliminary data.</text>
</comment>
<keyword evidence="1" id="KW-0812">Transmembrane</keyword>
<keyword evidence="1" id="KW-1133">Transmembrane helix</keyword>
<keyword evidence="3" id="KW-1185">Reference proteome</keyword>
<protein>
    <submittedName>
        <fullName evidence="2">Uncharacterized protein</fullName>
    </submittedName>
</protein>
<proteinExistence type="predicted"/>
<organism evidence="2 3">
    <name type="scientific">Microbispora amethystogenes</name>
    <dbReference type="NCBI Taxonomy" id="1427754"/>
    <lineage>
        <taxon>Bacteria</taxon>
        <taxon>Bacillati</taxon>
        <taxon>Actinomycetota</taxon>
        <taxon>Actinomycetes</taxon>
        <taxon>Streptosporangiales</taxon>
        <taxon>Streptosporangiaceae</taxon>
        <taxon>Microbispora</taxon>
    </lineage>
</organism>
<dbReference type="Proteomes" id="UP000651728">
    <property type="component" value="Unassembled WGS sequence"/>
</dbReference>
<name>A0ABQ4FEF9_9ACTN</name>
<evidence type="ECO:0000313" key="2">
    <source>
        <dbReference type="EMBL" id="GIH33202.1"/>
    </source>
</evidence>
<evidence type="ECO:0000313" key="3">
    <source>
        <dbReference type="Proteomes" id="UP000651728"/>
    </source>
</evidence>
<gene>
    <name evidence="2" type="ORF">Mam01_33660</name>
</gene>
<dbReference type="EMBL" id="BOOB01000021">
    <property type="protein sequence ID" value="GIH33202.1"/>
    <property type="molecule type" value="Genomic_DNA"/>
</dbReference>
<feature type="transmembrane region" description="Helical" evidence="1">
    <location>
        <begin position="32"/>
        <end position="54"/>
    </location>
</feature>